<dbReference type="Pfam" id="PF13516">
    <property type="entry name" value="LRR_6"/>
    <property type="match status" value="1"/>
</dbReference>
<dbReference type="InterPro" id="IPR032675">
    <property type="entry name" value="LRR_dom_sf"/>
</dbReference>
<dbReference type="GO" id="GO:0019005">
    <property type="term" value="C:SCF ubiquitin ligase complex"/>
    <property type="evidence" value="ECO:0007669"/>
    <property type="project" value="TreeGrafter"/>
</dbReference>
<dbReference type="SMART" id="SM00367">
    <property type="entry name" value="LRR_CC"/>
    <property type="match status" value="5"/>
</dbReference>
<dbReference type="InterPro" id="IPR006553">
    <property type="entry name" value="Leu-rich_rpt_Cys-con_subtyp"/>
</dbReference>
<reference evidence="1" key="1">
    <citation type="submission" date="2020-02" db="EMBL/GenBank/DDBJ databases">
        <authorList>
            <person name="Scholz U."/>
            <person name="Mascher M."/>
            <person name="Fiebig A."/>
        </authorList>
    </citation>
    <scope>NUCLEOTIDE SEQUENCE</scope>
</reference>
<dbReference type="PANTHER" id="PTHR13318">
    <property type="entry name" value="PARTNER OF PAIRED, ISOFORM B-RELATED"/>
    <property type="match status" value="1"/>
</dbReference>
<keyword evidence="2" id="KW-1185">Reference proteome</keyword>
<dbReference type="GO" id="GO:0031146">
    <property type="term" value="P:SCF-dependent proteasomal ubiquitin-dependent protein catabolic process"/>
    <property type="evidence" value="ECO:0007669"/>
    <property type="project" value="TreeGrafter"/>
</dbReference>
<sequence length="360" mass="38513">MEHLPEDCLLAVFTKLESFPDRERLRPDLPPLCYNPDAHKIYTSHLPSLLARFPHLLSLSFTGCVDLPEAVLWRLPDSTAGLQCLSFYYSTALSDGALSVVSAGCPHLVSVVLYRSNITDRGLECLAGSCPALENVNLSYSFQVSDGGVAALSRGCRRLRLLMITSCGREVSGRGLAGCSPALAYLEADSCALTPDGLRAAVSGGGLEYLNVSGIKSWNGGDGLGVIGGAAQLRVLNLRMCRFSGDESVAAIARGCPLLEEWNLALCHAVGAAGWSAVAGASKKLKVLHVNRCRNLCDVGLAALRGGCGRLEVLFIEGCPRLTPQALEEFRLARGAVEVKTEERHSIGPRLDYFFRPPSP</sequence>
<proteinExistence type="predicted"/>
<accession>A0A7I8L443</accession>
<dbReference type="OrthoDB" id="550575at2759"/>
<dbReference type="SUPFAM" id="SSF52047">
    <property type="entry name" value="RNI-like"/>
    <property type="match status" value="1"/>
</dbReference>
<evidence type="ECO:0000313" key="2">
    <source>
        <dbReference type="Proteomes" id="UP000663760"/>
    </source>
</evidence>
<dbReference type="Gene3D" id="3.80.10.10">
    <property type="entry name" value="Ribonuclease Inhibitor"/>
    <property type="match status" value="2"/>
</dbReference>
<dbReference type="AlphaFoldDB" id="A0A7I8L443"/>
<evidence type="ECO:0000313" key="1">
    <source>
        <dbReference type="EMBL" id="CAA7404552.1"/>
    </source>
</evidence>
<dbReference type="EMBL" id="LR746274">
    <property type="protein sequence ID" value="CAA7404552.1"/>
    <property type="molecule type" value="Genomic_DNA"/>
</dbReference>
<dbReference type="Proteomes" id="UP000663760">
    <property type="component" value="Chromosome 11"/>
</dbReference>
<dbReference type="InterPro" id="IPR001611">
    <property type="entry name" value="Leu-rich_rpt"/>
</dbReference>
<protein>
    <submittedName>
        <fullName evidence="1">Uncharacterized protein</fullName>
    </submittedName>
</protein>
<dbReference type="PANTHER" id="PTHR13318:SF190">
    <property type="entry name" value="PARTNER OF PAIRED, ISOFORM B"/>
    <property type="match status" value="1"/>
</dbReference>
<gene>
    <name evidence="1" type="ORF">SI8410_11015230</name>
</gene>
<name>A0A7I8L443_SPIIN</name>
<organism evidence="1 2">
    <name type="scientific">Spirodela intermedia</name>
    <name type="common">Intermediate duckweed</name>
    <dbReference type="NCBI Taxonomy" id="51605"/>
    <lineage>
        <taxon>Eukaryota</taxon>
        <taxon>Viridiplantae</taxon>
        <taxon>Streptophyta</taxon>
        <taxon>Embryophyta</taxon>
        <taxon>Tracheophyta</taxon>
        <taxon>Spermatophyta</taxon>
        <taxon>Magnoliopsida</taxon>
        <taxon>Liliopsida</taxon>
        <taxon>Araceae</taxon>
        <taxon>Lemnoideae</taxon>
        <taxon>Spirodela</taxon>
    </lineage>
</organism>